<sequence>MAFNRRLFFAAAVLAAAVFGQLVGNAAAATYVVGDSLGWTVPPGGPVAYSTWASQHVFTVGDVLVFNFSTGLHDAAYVTKAGFDGCSSNSPIALATVGPASFTLNSTGEHHYICTFGQHCSLGQKLAINVTAASTPTAPAPAPSSPTTPPTPAPTPTPTPTPTPSPSPSAPGAPSPSPSPSAPGAPSSAPTPSGSVTPPPSPTPGASPESTPPPSPPSEPSPPPPPNSATLTTISAPLIMFASIAFGLLI</sequence>
<evidence type="ECO:0000256" key="2">
    <source>
        <dbReference type="ARBA" id="ARBA00023180"/>
    </source>
</evidence>
<dbReference type="Pfam" id="PF02298">
    <property type="entry name" value="Cu_bind_like"/>
    <property type="match status" value="1"/>
</dbReference>
<feature type="signal peptide" evidence="4">
    <location>
        <begin position="1"/>
        <end position="28"/>
    </location>
</feature>
<keyword evidence="1" id="KW-1015">Disulfide bond</keyword>
<reference evidence="6" key="2">
    <citation type="journal article" date="2024" name="Plant">
        <title>Genomic evolution and insights into agronomic trait innovations of Sesamum species.</title>
        <authorList>
            <person name="Miao H."/>
            <person name="Wang L."/>
            <person name="Qu L."/>
            <person name="Liu H."/>
            <person name="Sun Y."/>
            <person name="Le M."/>
            <person name="Wang Q."/>
            <person name="Wei S."/>
            <person name="Zheng Y."/>
            <person name="Lin W."/>
            <person name="Duan Y."/>
            <person name="Cao H."/>
            <person name="Xiong S."/>
            <person name="Wang X."/>
            <person name="Wei L."/>
            <person name="Li C."/>
            <person name="Ma Q."/>
            <person name="Ju M."/>
            <person name="Zhao R."/>
            <person name="Li G."/>
            <person name="Mu C."/>
            <person name="Tian Q."/>
            <person name="Mei H."/>
            <person name="Zhang T."/>
            <person name="Gao T."/>
            <person name="Zhang H."/>
        </authorList>
    </citation>
    <scope>NUCLEOTIDE SEQUENCE</scope>
    <source>
        <strain evidence="6">KEN8</strain>
    </source>
</reference>
<dbReference type="Gene3D" id="2.60.40.420">
    <property type="entry name" value="Cupredoxins - blue copper proteins"/>
    <property type="match status" value="1"/>
</dbReference>
<reference evidence="6" key="1">
    <citation type="submission" date="2020-06" db="EMBL/GenBank/DDBJ databases">
        <authorList>
            <person name="Li T."/>
            <person name="Hu X."/>
            <person name="Zhang T."/>
            <person name="Song X."/>
            <person name="Zhang H."/>
            <person name="Dai N."/>
            <person name="Sheng W."/>
            <person name="Hou X."/>
            <person name="Wei L."/>
        </authorList>
    </citation>
    <scope>NUCLEOTIDE SEQUENCE</scope>
    <source>
        <strain evidence="6">KEN8</strain>
        <tissue evidence="6">Leaf</tissue>
    </source>
</reference>
<dbReference type="SUPFAM" id="SSF49503">
    <property type="entry name" value="Cupredoxins"/>
    <property type="match status" value="1"/>
</dbReference>
<dbReference type="InterPro" id="IPR039391">
    <property type="entry name" value="Phytocyanin-like"/>
</dbReference>
<feature type="region of interest" description="Disordered" evidence="3">
    <location>
        <begin position="134"/>
        <end position="231"/>
    </location>
</feature>
<protein>
    <recommendedName>
        <fullName evidence="5">Phytocyanin domain-containing protein</fullName>
    </recommendedName>
</protein>
<feature type="compositionally biased region" description="Pro residues" evidence="3">
    <location>
        <begin position="197"/>
        <end position="227"/>
    </location>
</feature>
<dbReference type="EMBL" id="JACGWM010000012">
    <property type="protein sequence ID" value="KAL0337478.1"/>
    <property type="molecule type" value="Genomic_DNA"/>
</dbReference>
<dbReference type="InterPro" id="IPR008972">
    <property type="entry name" value="Cupredoxin"/>
</dbReference>
<accession>A0AAW2N3C6</accession>
<evidence type="ECO:0000256" key="1">
    <source>
        <dbReference type="ARBA" id="ARBA00023157"/>
    </source>
</evidence>
<feature type="domain" description="Phytocyanin" evidence="5">
    <location>
        <begin position="29"/>
        <end position="132"/>
    </location>
</feature>
<keyword evidence="2" id="KW-0325">Glycoprotein</keyword>
<feature type="chain" id="PRO_5043845155" description="Phytocyanin domain-containing protein" evidence="4">
    <location>
        <begin position="29"/>
        <end position="250"/>
    </location>
</feature>
<evidence type="ECO:0000256" key="3">
    <source>
        <dbReference type="SAM" id="MobiDB-lite"/>
    </source>
</evidence>
<dbReference type="GO" id="GO:0009055">
    <property type="term" value="F:electron transfer activity"/>
    <property type="evidence" value="ECO:0007669"/>
    <property type="project" value="InterPro"/>
</dbReference>
<proteinExistence type="predicted"/>
<evidence type="ECO:0000313" key="6">
    <source>
        <dbReference type="EMBL" id="KAL0337478.1"/>
    </source>
</evidence>
<dbReference type="PANTHER" id="PTHR33021:SF325">
    <property type="entry name" value="PHYTOCYANIN DOMAIN-CONTAINING PROTEIN"/>
    <property type="match status" value="1"/>
</dbReference>
<comment type="caution">
    <text evidence="6">The sequence shown here is derived from an EMBL/GenBank/DDBJ whole genome shotgun (WGS) entry which is preliminary data.</text>
</comment>
<dbReference type="PANTHER" id="PTHR33021">
    <property type="entry name" value="BLUE COPPER PROTEIN"/>
    <property type="match status" value="1"/>
</dbReference>
<feature type="compositionally biased region" description="Pro residues" evidence="3">
    <location>
        <begin position="138"/>
        <end position="183"/>
    </location>
</feature>
<evidence type="ECO:0000259" key="5">
    <source>
        <dbReference type="PROSITE" id="PS51485"/>
    </source>
</evidence>
<dbReference type="AlphaFoldDB" id="A0AAW2N3C6"/>
<feature type="compositionally biased region" description="Low complexity" evidence="3">
    <location>
        <begin position="184"/>
        <end position="196"/>
    </location>
</feature>
<gene>
    <name evidence="6" type="ORF">Scaly_2022900</name>
</gene>
<dbReference type="PROSITE" id="PS51485">
    <property type="entry name" value="PHYTOCYANIN"/>
    <property type="match status" value="1"/>
</dbReference>
<evidence type="ECO:0000256" key="4">
    <source>
        <dbReference type="SAM" id="SignalP"/>
    </source>
</evidence>
<dbReference type="GO" id="GO:0005886">
    <property type="term" value="C:plasma membrane"/>
    <property type="evidence" value="ECO:0007669"/>
    <property type="project" value="TreeGrafter"/>
</dbReference>
<name>A0AAW2N3C6_9LAMI</name>
<dbReference type="FunFam" id="2.60.40.420:FF:000034">
    <property type="entry name" value="Cupredoxin superfamily protein"/>
    <property type="match status" value="1"/>
</dbReference>
<keyword evidence="4" id="KW-0732">Signal</keyword>
<dbReference type="InterPro" id="IPR003245">
    <property type="entry name" value="Phytocyanin_dom"/>
</dbReference>
<organism evidence="6">
    <name type="scientific">Sesamum calycinum</name>
    <dbReference type="NCBI Taxonomy" id="2727403"/>
    <lineage>
        <taxon>Eukaryota</taxon>
        <taxon>Viridiplantae</taxon>
        <taxon>Streptophyta</taxon>
        <taxon>Embryophyta</taxon>
        <taxon>Tracheophyta</taxon>
        <taxon>Spermatophyta</taxon>
        <taxon>Magnoliopsida</taxon>
        <taxon>eudicotyledons</taxon>
        <taxon>Gunneridae</taxon>
        <taxon>Pentapetalae</taxon>
        <taxon>asterids</taxon>
        <taxon>lamiids</taxon>
        <taxon>Lamiales</taxon>
        <taxon>Pedaliaceae</taxon>
        <taxon>Sesamum</taxon>
    </lineage>
</organism>